<dbReference type="GO" id="GO:0005227">
    <property type="term" value="F:calcium-activated cation channel activity"/>
    <property type="evidence" value="ECO:0007669"/>
    <property type="project" value="InterPro"/>
</dbReference>
<feature type="transmembrane region" description="Helical" evidence="8">
    <location>
        <begin position="667"/>
        <end position="687"/>
    </location>
</feature>
<sequence length="917" mass="101951">MPGIKHPTDEMLMWGGLAYGGTALALIILYMILASFTGRETSLKRWLSPRGSVKWRQILARNCFCNLYVREADFVAQCGMDAYMSLRGIRFQAVAMFLVSLFVSGGLLPLYYAQEQPEKCIDICSGVKRNESSKNGEFYHQFDSASILVGRQSDAFHSDCVCSGADKLSMASIAPGSPLLWCPVAGVAVATLILMLLLRREYREIVRVRAAYWLAQPPEMFTVLCDDIPTHLDLHTTEGLRRHFAGIFPDQILRIDPVRFNDESLLKQMRDVAKRRMACYDRITRLMALRDRYGRVPRCHAVCLNMCCGSGSGDVSYSISRLEEKYEALNRDFEELFYAYKKVEEDEAAGKLARPIRACFITFSSATAATISAQAVLDHRYSVVAVHASEPDDIIWDSLGYGATQRACSKYAARLGFFLLVIFWGAFAASVGALTSLDVIKREIPQLRKFLEANSAVESIVEQLAPLLLSSLLAIVNPVVCFLARVEARASEADADQLATTWYFVFLVVQVFIFYGVSGPIFNSIDVSRPSEIVSTLASRIPQNASFYILFFATKFVTFLCMDMYRVIDVLLDFLRRCLLGAALSHRDRRNVRCGCHVLSFPAHRNLSSLNGQMLLLFFIAISYAVIQPLIAPVACVFFYVAYFVYARMFLAVNMQRFDAGGTLWTRTYYCYVSAILVAQLTLIGLLSLRRGYEQSSAVLVLFLLTAFVAAMIDFRYRPLVTALPLDLAARIDQKIDDDEPASMLAASVWQYGMLTGEDPNYLGRRIKANIRFNAPLGPGAGGSGVTPSGGSHHHGGHHNSSSNLDDTFDTGDDDDDDDGMDDPILASYRNNSADRLQQQQLGQDGLQGRQHASPPSARIAVSGRSGAFEFFSYELPVLREPPILDLPESATQDVGRDSRQANYDVSSNTAPLLREP</sequence>
<feature type="region of interest" description="Disordered" evidence="7">
    <location>
        <begin position="889"/>
        <end position="917"/>
    </location>
</feature>
<evidence type="ECO:0000256" key="6">
    <source>
        <dbReference type="ARBA" id="ARBA00023136"/>
    </source>
</evidence>
<evidence type="ECO:0000256" key="8">
    <source>
        <dbReference type="SAM" id="Phobius"/>
    </source>
</evidence>
<dbReference type="AlphaFoldDB" id="A0A2R5GBR9"/>
<reference evidence="12 13" key="1">
    <citation type="submission" date="2017-12" db="EMBL/GenBank/DDBJ databases">
        <title>Sequencing, de novo assembly and annotation of complete genome of a new Thraustochytrid species, strain FCC1311.</title>
        <authorList>
            <person name="Sedici K."/>
            <person name="Godart F."/>
            <person name="Aiese Cigliano R."/>
            <person name="Sanseverino W."/>
            <person name="Barakat M."/>
            <person name="Ortet P."/>
            <person name="Marechal E."/>
            <person name="Cagnac O."/>
            <person name="Amato A."/>
        </authorList>
    </citation>
    <scope>NUCLEOTIDE SEQUENCE [LARGE SCALE GENOMIC DNA]</scope>
</reference>
<keyword evidence="3" id="KW-0813">Transport</keyword>
<feature type="domain" description="CSC1/OSCA1-like cytosolic" evidence="11">
    <location>
        <begin position="221"/>
        <end position="397"/>
    </location>
</feature>
<organism evidence="12 13">
    <name type="scientific">Hondaea fermentalgiana</name>
    <dbReference type="NCBI Taxonomy" id="2315210"/>
    <lineage>
        <taxon>Eukaryota</taxon>
        <taxon>Sar</taxon>
        <taxon>Stramenopiles</taxon>
        <taxon>Bigyra</taxon>
        <taxon>Labyrinthulomycetes</taxon>
        <taxon>Thraustochytrida</taxon>
        <taxon>Thraustochytriidae</taxon>
        <taxon>Hondaea</taxon>
    </lineage>
</organism>
<evidence type="ECO:0000256" key="5">
    <source>
        <dbReference type="ARBA" id="ARBA00022989"/>
    </source>
</evidence>
<dbReference type="InterPro" id="IPR032880">
    <property type="entry name" value="CSC1/OSCA1-like_N"/>
</dbReference>
<dbReference type="Proteomes" id="UP000241890">
    <property type="component" value="Unassembled WGS sequence"/>
</dbReference>
<dbReference type="InterPro" id="IPR027815">
    <property type="entry name" value="CSC1/OSCA1-like_cyt"/>
</dbReference>
<feature type="transmembrane region" description="Helical" evidence="8">
    <location>
        <begin position="12"/>
        <end position="36"/>
    </location>
</feature>
<accession>A0A2R5GBR9</accession>
<feature type="compositionally biased region" description="Polar residues" evidence="7">
    <location>
        <begin position="901"/>
        <end position="911"/>
    </location>
</feature>
<feature type="transmembrane region" description="Helical" evidence="8">
    <location>
        <begin position="614"/>
        <end position="647"/>
    </location>
</feature>
<protein>
    <submittedName>
        <fullName evidence="12">CSC1-like protein At4g02900</fullName>
    </submittedName>
</protein>
<evidence type="ECO:0000256" key="1">
    <source>
        <dbReference type="ARBA" id="ARBA00004141"/>
    </source>
</evidence>
<dbReference type="PANTHER" id="PTHR13018">
    <property type="entry name" value="PROBABLE MEMBRANE PROTEIN DUF221-RELATED"/>
    <property type="match status" value="1"/>
</dbReference>
<feature type="transmembrane region" description="Helical" evidence="8">
    <location>
        <begin position="93"/>
        <end position="112"/>
    </location>
</feature>
<evidence type="ECO:0000256" key="2">
    <source>
        <dbReference type="ARBA" id="ARBA00007779"/>
    </source>
</evidence>
<feature type="transmembrane region" description="Helical" evidence="8">
    <location>
        <begin position="504"/>
        <end position="525"/>
    </location>
</feature>
<feature type="compositionally biased region" description="Acidic residues" evidence="7">
    <location>
        <begin position="807"/>
        <end position="822"/>
    </location>
</feature>
<evidence type="ECO:0000259" key="10">
    <source>
        <dbReference type="Pfam" id="PF13967"/>
    </source>
</evidence>
<evidence type="ECO:0000259" key="11">
    <source>
        <dbReference type="Pfam" id="PF14703"/>
    </source>
</evidence>
<feature type="domain" description="CSC1/OSCA1-like N-terminal transmembrane" evidence="10">
    <location>
        <begin position="68"/>
        <end position="201"/>
    </location>
</feature>
<keyword evidence="6 8" id="KW-0472">Membrane</keyword>
<dbReference type="InterPro" id="IPR045122">
    <property type="entry name" value="Csc1-like"/>
</dbReference>
<comment type="subcellular location">
    <subcellularLocation>
        <location evidence="1">Membrane</location>
        <topology evidence="1">Multi-pass membrane protein</topology>
    </subcellularLocation>
</comment>
<feature type="transmembrane region" description="Helical" evidence="8">
    <location>
        <begin position="699"/>
        <end position="717"/>
    </location>
</feature>
<keyword evidence="13" id="KW-1185">Reference proteome</keyword>
<dbReference type="EMBL" id="BEYU01000040">
    <property type="protein sequence ID" value="GBG28427.1"/>
    <property type="molecule type" value="Genomic_DNA"/>
</dbReference>
<dbReference type="PANTHER" id="PTHR13018:SF5">
    <property type="entry name" value="RE44586P"/>
    <property type="match status" value="1"/>
</dbReference>
<comment type="similarity">
    <text evidence="2">Belongs to the CSC1 (TC 1.A.17) family.</text>
</comment>
<comment type="caution">
    <text evidence="12">The sequence shown here is derived from an EMBL/GenBank/DDBJ whole genome shotgun (WGS) entry which is preliminary data.</text>
</comment>
<feature type="transmembrane region" description="Helical" evidence="8">
    <location>
        <begin position="415"/>
        <end position="437"/>
    </location>
</feature>
<evidence type="ECO:0000256" key="7">
    <source>
        <dbReference type="SAM" id="MobiDB-lite"/>
    </source>
</evidence>
<feature type="region of interest" description="Disordered" evidence="7">
    <location>
        <begin position="779"/>
        <end position="833"/>
    </location>
</feature>
<evidence type="ECO:0000313" key="13">
    <source>
        <dbReference type="Proteomes" id="UP000241890"/>
    </source>
</evidence>
<proteinExistence type="inferred from homology"/>
<gene>
    <name evidence="12" type="ORF">FCC1311_046502</name>
</gene>
<evidence type="ECO:0000256" key="3">
    <source>
        <dbReference type="ARBA" id="ARBA00022448"/>
    </source>
</evidence>
<dbReference type="InterPro" id="IPR003864">
    <property type="entry name" value="CSC1/OSCA1-like_7TM"/>
</dbReference>
<feature type="transmembrane region" description="Helical" evidence="8">
    <location>
        <begin position="464"/>
        <end position="484"/>
    </location>
</feature>
<evidence type="ECO:0000256" key="4">
    <source>
        <dbReference type="ARBA" id="ARBA00022692"/>
    </source>
</evidence>
<dbReference type="GO" id="GO:0005886">
    <property type="term" value="C:plasma membrane"/>
    <property type="evidence" value="ECO:0007669"/>
    <property type="project" value="TreeGrafter"/>
</dbReference>
<feature type="transmembrane region" description="Helical" evidence="8">
    <location>
        <begin position="178"/>
        <end position="198"/>
    </location>
</feature>
<dbReference type="Pfam" id="PF14703">
    <property type="entry name" value="PHM7_cyt"/>
    <property type="match status" value="1"/>
</dbReference>
<evidence type="ECO:0000313" key="12">
    <source>
        <dbReference type="EMBL" id="GBG28427.1"/>
    </source>
</evidence>
<keyword evidence="4 8" id="KW-0812">Transmembrane</keyword>
<dbReference type="InParanoid" id="A0A2R5GBR9"/>
<keyword evidence="5 8" id="KW-1133">Transmembrane helix</keyword>
<dbReference type="Pfam" id="PF02714">
    <property type="entry name" value="RSN1_7TM"/>
    <property type="match status" value="1"/>
</dbReference>
<feature type="transmembrane region" description="Helical" evidence="8">
    <location>
        <begin position="545"/>
        <end position="568"/>
    </location>
</feature>
<name>A0A2R5GBR9_9STRA</name>
<evidence type="ECO:0000259" key="9">
    <source>
        <dbReference type="Pfam" id="PF02714"/>
    </source>
</evidence>
<feature type="domain" description="CSC1/OSCA1-like 7TM region" evidence="9">
    <location>
        <begin position="410"/>
        <end position="687"/>
    </location>
</feature>
<dbReference type="OrthoDB" id="1689567at2759"/>
<dbReference type="Pfam" id="PF13967">
    <property type="entry name" value="RSN1_TM"/>
    <property type="match status" value="1"/>
</dbReference>